<keyword evidence="2" id="KW-1185">Reference proteome</keyword>
<dbReference type="STRING" id="1925591.BI308_06380"/>
<protein>
    <submittedName>
        <fullName evidence="1">Uncharacterized protein</fullName>
    </submittedName>
</protein>
<dbReference type="Proteomes" id="UP000183940">
    <property type="component" value="Unassembled WGS sequence"/>
</dbReference>
<name>A0A1L9QUW3_9CYAN</name>
<comment type="caution">
    <text evidence="1">The sequence shown here is derived from an EMBL/GenBank/DDBJ whole genome shotgun (WGS) entry which is preliminary data.</text>
</comment>
<proteinExistence type="predicted"/>
<evidence type="ECO:0000313" key="2">
    <source>
        <dbReference type="Proteomes" id="UP000183940"/>
    </source>
</evidence>
<gene>
    <name evidence="1" type="ORF">BI308_06380</name>
</gene>
<evidence type="ECO:0000313" key="1">
    <source>
        <dbReference type="EMBL" id="OJJ26471.1"/>
    </source>
</evidence>
<accession>A0A1L9QUW3</accession>
<reference evidence="1" key="1">
    <citation type="submission" date="2016-10" db="EMBL/GenBank/DDBJ databases">
        <title>CRISPR-Cas defence system in Roseofilum reptotaenium: evidence of a bacteriophage-cyanobacterium arms race in the coral black band disease.</title>
        <authorList>
            <person name="Buerger P."/>
            <person name="Wood-Charlson E.M."/>
            <person name="Weynberg K.D."/>
            <person name="Willis B."/>
            <person name="Van Oppen M.J."/>
        </authorList>
    </citation>
    <scope>NUCLEOTIDE SEQUENCE [LARGE SCALE GENOMIC DNA]</scope>
    <source>
        <strain evidence="1">AO1-A</strain>
    </source>
</reference>
<dbReference type="EMBL" id="MLAW01000007">
    <property type="protein sequence ID" value="OJJ26471.1"/>
    <property type="molecule type" value="Genomic_DNA"/>
</dbReference>
<sequence>MKRVKLRSEPSRSPGTLDPVYQTLTFDQNVIEILFQDGRRSHQGLNLLIYACTMGTEYKLTPPPPN</sequence>
<organism evidence="1 2">
    <name type="scientific">Roseofilum reptotaenium AO1-A</name>
    <dbReference type="NCBI Taxonomy" id="1925591"/>
    <lineage>
        <taxon>Bacteria</taxon>
        <taxon>Bacillati</taxon>
        <taxon>Cyanobacteriota</taxon>
        <taxon>Cyanophyceae</taxon>
        <taxon>Desertifilales</taxon>
        <taxon>Desertifilaceae</taxon>
        <taxon>Roseofilum</taxon>
    </lineage>
</organism>
<dbReference type="AlphaFoldDB" id="A0A1L9QUW3"/>